<dbReference type="AlphaFoldDB" id="A0A3M7Q5U4"/>
<gene>
    <name evidence="1" type="ORF">BpHYR1_026699</name>
</gene>
<dbReference type="Proteomes" id="UP000276133">
    <property type="component" value="Unassembled WGS sequence"/>
</dbReference>
<organism evidence="1 2">
    <name type="scientific">Brachionus plicatilis</name>
    <name type="common">Marine rotifer</name>
    <name type="synonym">Brachionus muelleri</name>
    <dbReference type="NCBI Taxonomy" id="10195"/>
    <lineage>
        <taxon>Eukaryota</taxon>
        <taxon>Metazoa</taxon>
        <taxon>Spiralia</taxon>
        <taxon>Gnathifera</taxon>
        <taxon>Rotifera</taxon>
        <taxon>Eurotatoria</taxon>
        <taxon>Monogononta</taxon>
        <taxon>Pseudotrocha</taxon>
        <taxon>Ploima</taxon>
        <taxon>Brachionidae</taxon>
        <taxon>Brachionus</taxon>
    </lineage>
</organism>
<dbReference type="SUPFAM" id="SSF54001">
    <property type="entry name" value="Cysteine proteinases"/>
    <property type="match status" value="1"/>
</dbReference>
<reference evidence="1 2" key="1">
    <citation type="journal article" date="2018" name="Sci. Rep.">
        <title>Genomic signatures of local adaptation to the degree of environmental predictability in rotifers.</title>
        <authorList>
            <person name="Franch-Gras L."/>
            <person name="Hahn C."/>
            <person name="Garcia-Roger E.M."/>
            <person name="Carmona M.J."/>
            <person name="Serra M."/>
            <person name="Gomez A."/>
        </authorList>
    </citation>
    <scope>NUCLEOTIDE SEQUENCE [LARGE SCALE GENOMIC DNA]</scope>
    <source>
        <strain evidence="1">HYR1</strain>
    </source>
</reference>
<keyword evidence="2" id="KW-1185">Reference proteome</keyword>
<comment type="caution">
    <text evidence="1">The sequence shown here is derived from an EMBL/GenBank/DDBJ whole genome shotgun (WGS) entry which is preliminary data.</text>
</comment>
<name>A0A3M7Q5U4_BRAPC</name>
<sequence>METKVYIDYLNPKQTLAKFNGTHHSECVCKLPVQIVCEKEYERLKSMAKLKDFDFSDEYKRKLLALQQHSDNLEVAEDRAHIIRNIRRIPFRWYVQKRTKDVLSIGYNSLYFQNQQVLQQIRNIAFNKNLKHILVDFEYSLMVIVNTIFKEVEIKGCWYQNDWGFRFWKKHFLALALIPIEFLQRGFQVIINQMPDQNDNIVKFIQYFINQWVNGKISPTIWNHQRTDKRRSNNDVEGFHSVVKKSSLKVRVAAICAQMRKTERQSIQTKNQESKTCEVNLTDGDRVQESVFESLVSGPFLITTNWLTESHIDFGLDFLESHFNDRFDLFGIRYWRTWQIQELISETIQVCLHPYSDQIFIVNTINHWILLTNIDPTKSPSDQNCEQTMDGKWFIYDSLNNSANVKTAKGIMQFLYPNQELHFVQNDKM</sequence>
<protein>
    <submittedName>
        <fullName evidence="1">Uncharacterized protein</fullName>
    </submittedName>
</protein>
<accession>A0A3M7Q5U4</accession>
<dbReference type="InterPro" id="IPR038765">
    <property type="entry name" value="Papain-like_cys_pep_sf"/>
</dbReference>
<evidence type="ECO:0000313" key="2">
    <source>
        <dbReference type="Proteomes" id="UP000276133"/>
    </source>
</evidence>
<dbReference type="EMBL" id="REGN01007304">
    <property type="protein sequence ID" value="RNA06703.1"/>
    <property type="molecule type" value="Genomic_DNA"/>
</dbReference>
<proteinExistence type="predicted"/>
<evidence type="ECO:0000313" key="1">
    <source>
        <dbReference type="EMBL" id="RNA06703.1"/>
    </source>
</evidence>